<name>A0A365UC30_9RHOB</name>
<evidence type="ECO:0000259" key="6">
    <source>
        <dbReference type="Pfam" id="PF01212"/>
    </source>
</evidence>
<protein>
    <recommendedName>
        <fullName evidence="5">L-threonine aldolase</fullName>
        <ecNumber evidence="5">4.1.2.48</ecNumber>
    </recommendedName>
</protein>
<dbReference type="Gene3D" id="3.90.1150.10">
    <property type="entry name" value="Aspartate Aminotransferase, domain 1"/>
    <property type="match status" value="1"/>
</dbReference>
<dbReference type="GO" id="GO:0006567">
    <property type="term" value="P:L-threonine catabolic process"/>
    <property type="evidence" value="ECO:0007669"/>
    <property type="project" value="UniProtKB-UniRule"/>
</dbReference>
<comment type="caution">
    <text evidence="7">The sequence shown here is derived from an EMBL/GenBank/DDBJ whole genome shotgun (WGS) entry which is preliminary data.</text>
</comment>
<comment type="cofactor">
    <cofactor evidence="1 5">
        <name>pyridoxal 5'-phosphate</name>
        <dbReference type="ChEBI" id="CHEBI:597326"/>
    </cofactor>
</comment>
<dbReference type="EMBL" id="QNTQ01000004">
    <property type="protein sequence ID" value="RBI86713.1"/>
    <property type="molecule type" value="Genomic_DNA"/>
</dbReference>
<comment type="function">
    <text evidence="5">Catalyzes the cleavage of L-allo-threonine and L-threonine to glycine and acetaldehyde.</text>
</comment>
<evidence type="ECO:0000256" key="1">
    <source>
        <dbReference type="ARBA" id="ARBA00001933"/>
    </source>
</evidence>
<evidence type="ECO:0000256" key="5">
    <source>
        <dbReference type="PIRNR" id="PIRNR038940"/>
    </source>
</evidence>
<evidence type="ECO:0000256" key="4">
    <source>
        <dbReference type="ARBA" id="ARBA00022898"/>
    </source>
</evidence>
<proteinExistence type="inferred from homology"/>
<dbReference type="PIRSF" id="PIRSF038940">
    <property type="entry name" value="Low_specificity_LTA"/>
    <property type="match status" value="1"/>
</dbReference>
<evidence type="ECO:0000256" key="3">
    <source>
        <dbReference type="ARBA" id="ARBA00011881"/>
    </source>
</evidence>
<dbReference type="AlphaFoldDB" id="A0A365UC30"/>
<dbReference type="Proteomes" id="UP000253370">
    <property type="component" value="Unassembled WGS sequence"/>
</dbReference>
<reference evidence="7 8" key="1">
    <citation type="submission" date="2018-07" db="EMBL/GenBank/DDBJ databases">
        <title>Rhodosalinus sp. strain E84T genomic sequence and assembly.</title>
        <authorList>
            <person name="Liu Z.-W."/>
            <person name="Lu D.-C."/>
        </authorList>
    </citation>
    <scope>NUCLEOTIDE SEQUENCE [LARGE SCALE GENOMIC DNA]</scope>
    <source>
        <strain evidence="7 8">E84</strain>
    </source>
</reference>
<keyword evidence="8" id="KW-1185">Reference proteome</keyword>
<comment type="similarity">
    <text evidence="2 5">Belongs to the threonine aldolase family.</text>
</comment>
<dbReference type="InterPro" id="IPR026273">
    <property type="entry name" value="Low_specificity_L-TA_bact"/>
</dbReference>
<dbReference type="GO" id="GO:0008732">
    <property type="term" value="F:L-allo-threonine aldolase activity"/>
    <property type="evidence" value="ECO:0007669"/>
    <property type="project" value="RHEA"/>
</dbReference>
<accession>A0A365UC30</accession>
<keyword evidence="4 5" id="KW-0663">Pyridoxal phosphate</keyword>
<dbReference type="PANTHER" id="PTHR48097">
    <property type="entry name" value="L-THREONINE ALDOLASE-RELATED"/>
    <property type="match status" value="1"/>
</dbReference>
<dbReference type="SUPFAM" id="SSF53383">
    <property type="entry name" value="PLP-dependent transferases"/>
    <property type="match status" value="1"/>
</dbReference>
<feature type="domain" description="Aromatic amino acid beta-eliminating lyase/threonine aldolase" evidence="6">
    <location>
        <begin position="2"/>
        <end position="289"/>
    </location>
</feature>
<evidence type="ECO:0000256" key="2">
    <source>
        <dbReference type="ARBA" id="ARBA00006966"/>
    </source>
</evidence>
<evidence type="ECO:0000313" key="8">
    <source>
        <dbReference type="Proteomes" id="UP000253370"/>
    </source>
</evidence>
<dbReference type="Gene3D" id="3.40.640.10">
    <property type="entry name" value="Type I PLP-dependent aspartate aminotransferase-like (Major domain)"/>
    <property type="match status" value="1"/>
</dbReference>
<dbReference type="InterPro" id="IPR015424">
    <property type="entry name" value="PyrdxlP-dep_Trfase"/>
</dbReference>
<dbReference type="PANTHER" id="PTHR48097:SF5">
    <property type="entry name" value="LOW SPECIFICITY L-THREONINE ALDOLASE"/>
    <property type="match status" value="1"/>
</dbReference>
<dbReference type="Pfam" id="PF01212">
    <property type="entry name" value="Beta_elim_lyase"/>
    <property type="match status" value="1"/>
</dbReference>
<sequence>MQFASDNAGPAHPAVLEAMVSVNEGYASPYGADEVTERVTARLREIFEAPEAAVHLVATGTAANALALATLAEPWQAIFCTPVAHIHQDECNAPEFYSGGAKLALVGEGDRMNPESLRAAIAAEESRGVHGPQRGPVSITQATERGGVYDVGEIAALGEVAHGFGLKLHLDGARFANALVALNASPAEMTWKAGVDAVSFGASKNGCPGVEAVILFDPEKAWEFELRRKRGGHLFSKHRYLAAQMEGYLADDLWLKSARQANAACARLADGLRSLAGVDFLQEPRANMLFARMPRAMHRRLHEAGARYYLWEGTLEGDDPEEPLTARLVCDWAIGEDEIDRFVGIARG</sequence>
<dbReference type="InterPro" id="IPR015422">
    <property type="entry name" value="PyrdxlP-dep_Trfase_small"/>
</dbReference>
<comment type="catalytic activity">
    <reaction evidence="5">
        <text>L-allo-threonine = acetaldehyde + glycine</text>
        <dbReference type="Rhea" id="RHEA:26209"/>
        <dbReference type="ChEBI" id="CHEBI:15343"/>
        <dbReference type="ChEBI" id="CHEBI:57305"/>
        <dbReference type="ChEBI" id="CHEBI:58585"/>
        <dbReference type="EC" id="4.1.2.48"/>
    </reaction>
</comment>
<dbReference type="InterPro" id="IPR015421">
    <property type="entry name" value="PyrdxlP-dep_Trfase_major"/>
</dbReference>
<comment type="subunit">
    <text evidence="3">Homotetramer.</text>
</comment>
<evidence type="ECO:0000313" key="7">
    <source>
        <dbReference type="EMBL" id="RBI86713.1"/>
    </source>
</evidence>
<dbReference type="EC" id="4.1.2.48" evidence="5"/>
<comment type="catalytic activity">
    <reaction evidence="5">
        <text>L-threonine = acetaldehyde + glycine</text>
        <dbReference type="Rhea" id="RHEA:19625"/>
        <dbReference type="ChEBI" id="CHEBI:15343"/>
        <dbReference type="ChEBI" id="CHEBI:57305"/>
        <dbReference type="ChEBI" id="CHEBI:57926"/>
        <dbReference type="EC" id="4.1.2.48"/>
    </reaction>
</comment>
<dbReference type="OrthoDB" id="9774495at2"/>
<dbReference type="InterPro" id="IPR001597">
    <property type="entry name" value="ArAA_b-elim_lyase/Thr_aldolase"/>
</dbReference>
<keyword evidence="5" id="KW-0456">Lyase</keyword>
<dbReference type="RefSeq" id="WP_113288263.1">
    <property type="nucleotide sequence ID" value="NZ_QNTQ01000004.1"/>
</dbReference>
<organism evidence="7 8">
    <name type="scientific">Rhodosalinus halophilus</name>
    <dbReference type="NCBI Taxonomy" id="2259333"/>
    <lineage>
        <taxon>Bacteria</taxon>
        <taxon>Pseudomonadati</taxon>
        <taxon>Pseudomonadota</taxon>
        <taxon>Alphaproteobacteria</taxon>
        <taxon>Rhodobacterales</taxon>
        <taxon>Paracoccaceae</taxon>
        <taxon>Rhodosalinus</taxon>
    </lineage>
</organism>
<gene>
    <name evidence="7" type="ORF">DRV85_04625</name>
</gene>